<reference evidence="4 5" key="1">
    <citation type="submission" date="2014-08" db="EMBL/GenBank/DDBJ databases">
        <title>Porphyromonas cangingivalis strain:COT-109_OH1386 Genome sequencing.</title>
        <authorList>
            <person name="Wallis C."/>
            <person name="Deusch O."/>
            <person name="O'Flynn C."/>
            <person name="Davis I."/>
            <person name="Jospin G."/>
            <person name="Darling A.E."/>
            <person name="Coil D.A."/>
            <person name="Alexiev A."/>
            <person name="Horsfall A."/>
            <person name="Kirkwood N."/>
            <person name="Harris S."/>
            <person name="Eisen J.A."/>
        </authorList>
    </citation>
    <scope>NUCLEOTIDE SEQUENCE [LARGE SCALE GENOMIC DNA]</scope>
    <source>
        <strain evidence="5">COT-109 OH1386</strain>
    </source>
</reference>
<feature type="domain" description="HD/PDEase" evidence="3">
    <location>
        <begin position="464"/>
        <end position="620"/>
    </location>
</feature>
<dbReference type="SUPFAM" id="SSF109604">
    <property type="entry name" value="HD-domain/PDEase-like"/>
    <property type="match status" value="1"/>
</dbReference>
<protein>
    <recommendedName>
        <fullName evidence="3">HD/PDEase domain-containing protein</fullName>
    </recommendedName>
</protein>
<feature type="region of interest" description="Disordered" evidence="1">
    <location>
        <begin position="673"/>
        <end position="700"/>
    </location>
</feature>
<dbReference type="Gene3D" id="1.10.3210.10">
    <property type="entry name" value="Hypothetical protein af1432"/>
    <property type="match status" value="1"/>
</dbReference>
<dbReference type="InterPro" id="IPR006674">
    <property type="entry name" value="HD_domain"/>
</dbReference>
<name>A0A0A2EU66_PORCN</name>
<feature type="compositionally biased region" description="Basic and acidic residues" evidence="1">
    <location>
        <begin position="673"/>
        <end position="691"/>
    </location>
</feature>
<dbReference type="Pfam" id="PF07697">
    <property type="entry name" value="7TMR-HDED"/>
    <property type="match status" value="1"/>
</dbReference>
<dbReference type="OrthoDB" id="9806952at2"/>
<feature type="transmembrane region" description="Helical" evidence="2">
    <location>
        <begin position="414"/>
        <end position="435"/>
    </location>
</feature>
<feature type="transmembrane region" description="Helical" evidence="2">
    <location>
        <begin position="334"/>
        <end position="351"/>
    </location>
</feature>
<keyword evidence="2" id="KW-1133">Transmembrane helix</keyword>
<dbReference type="NCBIfam" id="TIGR00277">
    <property type="entry name" value="HDIG"/>
    <property type="match status" value="1"/>
</dbReference>
<dbReference type="STRING" id="36874.HQ34_03765"/>
<feature type="transmembrane region" description="Helical" evidence="2">
    <location>
        <begin position="382"/>
        <end position="402"/>
    </location>
</feature>
<dbReference type="Proteomes" id="UP000030125">
    <property type="component" value="Unassembled WGS sequence"/>
</dbReference>
<dbReference type="EMBL" id="JQJD01000030">
    <property type="protein sequence ID" value="KGN81247.1"/>
    <property type="molecule type" value="Genomic_DNA"/>
</dbReference>
<accession>A0A0A2EU66</accession>
<sequence>MKLYKSVQIKTILLYIVTAMIITFFYPSKAKFKYEYSVGRPWHYELLTAPFDFQVLKTPSQLQIEKDSATRTMVPYLAFDETVYSKQREKLFRNIGSSELKNEHDKYIDYALNEIYKRGVVSSEDYQSIQAAENGECFVMKGEDKIARKVPYEEIYTIVSAYEDIINNAPRGISKDVLKGANISEYIEPNLLLDQATTEKVLRTRLAGISPVMGSVQVGERIVNKGDVVTDQIYQELESLKLEYESKLGTTKERVLIRIGQFVLTLIILLTLYFFLLSFRVQVIAQIKNTFFFLGVILWYALLTELSVSYGVIDIYIIPYAMVPILVRVFMDSRTAFLVHMVTVLIAALMAPFQMEFVLLQFVAGMVAIITLRNLSQRSDLIRCTFMVLIAMLLTYVSFSLFQDGNFKGISLYTILSLAINFIFLMFTYVLVYLFERLFGYVSNISLVELSDINSPLLRELSEVTPGTFQHSLQVSILASEAASKINADVRLVRAGALYHDIGKMKNPTYFTENQGEENPHDRLPYDESAKMIIRHVTDGIEMAERARLPKMVIDFIRTHHGLGRVKYFYTKFVNENPDVIVDESIFRYPGPNPFTKETGILMLADAVEASSRSLKDLTEQKIAEHIDKIVDTIVDEGLLKSCPLTFRDVEIIKKVFYEKLKTMYHSRISYPELKRKNAEAPSPDTDKVVDQGRSSDVAG</sequence>
<keyword evidence="5" id="KW-1185">Reference proteome</keyword>
<feature type="transmembrane region" description="Helical" evidence="2">
    <location>
        <begin position="255"/>
        <end position="276"/>
    </location>
</feature>
<dbReference type="RefSeq" id="WP_036851412.1">
    <property type="nucleotide sequence ID" value="NZ_CALTZT010000051.1"/>
</dbReference>
<dbReference type="InterPro" id="IPR011621">
    <property type="entry name" value="Metal-dep_PHydrolase_7TM_intra"/>
</dbReference>
<dbReference type="PANTHER" id="PTHR36442">
    <property type="entry name" value="CYCLIC-DI-AMP PHOSPHODIESTERASE PGPH"/>
    <property type="match status" value="1"/>
</dbReference>
<dbReference type="InterPro" id="IPR011624">
    <property type="entry name" value="Metal-dep_PHydrolase_7TM_extra"/>
</dbReference>
<feature type="transmembrane region" description="Helical" evidence="2">
    <location>
        <begin position="12"/>
        <end position="28"/>
    </location>
</feature>
<dbReference type="PANTHER" id="PTHR36442:SF1">
    <property type="entry name" value="CYCLIC-DI-AMP PHOSPHODIESTERASE PGPH"/>
    <property type="match status" value="1"/>
</dbReference>
<dbReference type="InterPro" id="IPR006675">
    <property type="entry name" value="HDIG_dom"/>
</dbReference>
<evidence type="ECO:0000313" key="5">
    <source>
        <dbReference type="Proteomes" id="UP000030125"/>
    </source>
</evidence>
<organism evidence="4 5">
    <name type="scientific">Porphyromonas cangingivalis</name>
    <dbReference type="NCBI Taxonomy" id="36874"/>
    <lineage>
        <taxon>Bacteria</taxon>
        <taxon>Pseudomonadati</taxon>
        <taxon>Bacteroidota</taxon>
        <taxon>Bacteroidia</taxon>
        <taxon>Bacteroidales</taxon>
        <taxon>Porphyromonadaceae</taxon>
        <taxon>Porphyromonas</taxon>
    </lineage>
</organism>
<evidence type="ECO:0000256" key="2">
    <source>
        <dbReference type="SAM" id="Phobius"/>
    </source>
</evidence>
<feature type="transmembrane region" description="Helical" evidence="2">
    <location>
        <begin position="283"/>
        <end position="302"/>
    </location>
</feature>
<comment type="caution">
    <text evidence="4">The sequence shown here is derived from an EMBL/GenBank/DDBJ whole genome shotgun (WGS) entry which is preliminary data.</text>
</comment>
<dbReference type="Pfam" id="PF07698">
    <property type="entry name" value="7TM-7TMR_HD"/>
    <property type="match status" value="1"/>
</dbReference>
<evidence type="ECO:0000313" key="4">
    <source>
        <dbReference type="EMBL" id="KGN81247.1"/>
    </source>
</evidence>
<keyword evidence="2" id="KW-0812">Transmembrane</keyword>
<evidence type="ECO:0000256" key="1">
    <source>
        <dbReference type="SAM" id="MobiDB-lite"/>
    </source>
</evidence>
<evidence type="ECO:0000259" key="3">
    <source>
        <dbReference type="SMART" id="SM00471"/>
    </source>
</evidence>
<keyword evidence="2" id="KW-0472">Membrane</keyword>
<dbReference type="eggNOG" id="COG1480">
    <property type="taxonomic scope" value="Bacteria"/>
</dbReference>
<dbReference type="InterPro" id="IPR003607">
    <property type="entry name" value="HD/PDEase_dom"/>
</dbReference>
<gene>
    <name evidence="4" type="ORF">HQ35_04590</name>
</gene>
<proteinExistence type="predicted"/>
<dbReference type="AlphaFoldDB" id="A0A0A2EU66"/>
<dbReference type="InterPro" id="IPR052722">
    <property type="entry name" value="PgpH_phosphodiesterase"/>
</dbReference>
<dbReference type="SMART" id="SM00471">
    <property type="entry name" value="HDc"/>
    <property type="match status" value="1"/>
</dbReference>
<dbReference type="Pfam" id="PF01966">
    <property type="entry name" value="HD"/>
    <property type="match status" value="1"/>
</dbReference>
<dbReference type="CDD" id="cd00077">
    <property type="entry name" value="HDc"/>
    <property type="match status" value="1"/>
</dbReference>